<sequence length="168" mass="18868">MENTPGLPTGNSSTKARLNGSPSMLTKKGPLPTLRACRKCGQWDRNATKMANHCKSYSAAWQLRHNAVLARIRAAIAFKGTILSENQVVGNNRLRPDLVAQIDKNIYIIDVTIPFENRRQAFSQARERKVFKYLELLPYFSSLGFQQVHIVPIIVGSLGAWDPENDIF</sequence>
<dbReference type="AlphaFoldDB" id="A0A8X6WUP8"/>
<organism evidence="2 3">
    <name type="scientific">Trichonephila inaurata madagascariensis</name>
    <dbReference type="NCBI Taxonomy" id="2747483"/>
    <lineage>
        <taxon>Eukaryota</taxon>
        <taxon>Metazoa</taxon>
        <taxon>Ecdysozoa</taxon>
        <taxon>Arthropoda</taxon>
        <taxon>Chelicerata</taxon>
        <taxon>Arachnida</taxon>
        <taxon>Araneae</taxon>
        <taxon>Araneomorphae</taxon>
        <taxon>Entelegynae</taxon>
        <taxon>Araneoidea</taxon>
        <taxon>Nephilidae</taxon>
        <taxon>Trichonephila</taxon>
        <taxon>Trichonephila inaurata</taxon>
    </lineage>
</organism>
<feature type="region of interest" description="Disordered" evidence="1">
    <location>
        <begin position="1"/>
        <end position="29"/>
    </location>
</feature>
<evidence type="ECO:0000313" key="3">
    <source>
        <dbReference type="Proteomes" id="UP000886998"/>
    </source>
</evidence>
<evidence type="ECO:0008006" key="4">
    <source>
        <dbReference type="Google" id="ProtNLM"/>
    </source>
</evidence>
<protein>
    <recommendedName>
        <fullName evidence="4">Reverse transcriptase</fullName>
    </recommendedName>
</protein>
<dbReference type="OrthoDB" id="6432781at2759"/>
<proteinExistence type="predicted"/>
<dbReference type="EMBL" id="BMAV01001868">
    <property type="protein sequence ID" value="GFY40356.1"/>
    <property type="molecule type" value="Genomic_DNA"/>
</dbReference>
<gene>
    <name evidence="2" type="primary">AVEN_156169_1</name>
    <name evidence="2" type="ORF">TNIN_91281</name>
</gene>
<feature type="compositionally biased region" description="Polar residues" evidence="1">
    <location>
        <begin position="9"/>
        <end position="24"/>
    </location>
</feature>
<name>A0A8X6WUP8_9ARAC</name>
<dbReference type="Proteomes" id="UP000886998">
    <property type="component" value="Unassembled WGS sequence"/>
</dbReference>
<evidence type="ECO:0000313" key="2">
    <source>
        <dbReference type="EMBL" id="GFY40356.1"/>
    </source>
</evidence>
<keyword evidence="3" id="KW-1185">Reference proteome</keyword>
<comment type="caution">
    <text evidence="2">The sequence shown here is derived from an EMBL/GenBank/DDBJ whole genome shotgun (WGS) entry which is preliminary data.</text>
</comment>
<reference evidence="2" key="1">
    <citation type="submission" date="2020-08" db="EMBL/GenBank/DDBJ databases">
        <title>Multicomponent nature underlies the extraordinary mechanical properties of spider dragline silk.</title>
        <authorList>
            <person name="Kono N."/>
            <person name="Nakamura H."/>
            <person name="Mori M."/>
            <person name="Yoshida Y."/>
            <person name="Ohtoshi R."/>
            <person name="Malay A.D."/>
            <person name="Moran D.A.P."/>
            <person name="Tomita M."/>
            <person name="Numata K."/>
            <person name="Arakawa K."/>
        </authorList>
    </citation>
    <scope>NUCLEOTIDE SEQUENCE</scope>
</reference>
<evidence type="ECO:0000256" key="1">
    <source>
        <dbReference type="SAM" id="MobiDB-lite"/>
    </source>
</evidence>
<accession>A0A8X6WUP8</accession>